<evidence type="ECO:0000313" key="3">
    <source>
        <dbReference type="EMBL" id="SHI88574.1"/>
    </source>
</evidence>
<evidence type="ECO:0000313" key="4">
    <source>
        <dbReference type="Proteomes" id="UP000184310"/>
    </source>
</evidence>
<dbReference type="InterPro" id="IPR001226">
    <property type="entry name" value="Flavodoxin_CS"/>
</dbReference>
<accession>A0A1M6EST1</accession>
<dbReference type="GO" id="GO:0009055">
    <property type="term" value="F:electron transfer activity"/>
    <property type="evidence" value="ECO:0007669"/>
    <property type="project" value="InterPro"/>
</dbReference>
<evidence type="ECO:0000256" key="1">
    <source>
        <dbReference type="ARBA" id="ARBA00007121"/>
    </source>
</evidence>
<dbReference type="RefSeq" id="WP_072985510.1">
    <property type="nucleotide sequence ID" value="NZ_FQZB01000005.1"/>
</dbReference>
<evidence type="ECO:0000259" key="2">
    <source>
        <dbReference type="PROSITE" id="PS50902"/>
    </source>
</evidence>
<comment type="similarity">
    <text evidence="1">In the N-terminal section; belongs to the zinc metallo-hydrolase group 3 family.</text>
</comment>
<dbReference type="InterPro" id="IPR016440">
    <property type="entry name" value="Rubredoxin-O_OxRdtase"/>
</dbReference>
<dbReference type="Proteomes" id="UP000184310">
    <property type="component" value="Unassembled WGS sequence"/>
</dbReference>
<protein>
    <submittedName>
        <fullName evidence="3">Flavorubredoxin</fullName>
    </submittedName>
</protein>
<dbReference type="GO" id="GO:0016651">
    <property type="term" value="F:oxidoreductase activity, acting on NAD(P)H"/>
    <property type="evidence" value="ECO:0007669"/>
    <property type="project" value="UniProtKB-ARBA"/>
</dbReference>
<dbReference type="InterPro" id="IPR029039">
    <property type="entry name" value="Flavoprotein-like_sf"/>
</dbReference>
<dbReference type="InterPro" id="IPR001279">
    <property type="entry name" value="Metallo-B-lactamas"/>
</dbReference>
<dbReference type="SUPFAM" id="SSF52218">
    <property type="entry name" value="Flavoproteins"/>
    <property type="match status" value="1"/>
</dbReference>
<dbReference type="InterPro" id="IPR008254">
    <property type="entry name" value="Flavodoxin/NO_synth"/>
</dbReference>
<dbReference type="PROSITE" id="PS00201">
    <property type="entry name" value="FLAVODOXIN"/>
    <property type="match status" value="1"/>
</dbReference>
<dbReference type="PANTHER" id="PTHR43717:SF1">
    <property type="entry name" value="ANAEROBIC NITRIC OXIDE REDUCTASE FLAVORUBREDOXIN"/>
    <property type="match status" value="1"/>
</dbReference>
<name>A0A1M6EST1_9CLOT</name>
<dbReference type="InterPro" id="IPR036866">
    <property type="entry name" value="RibonucZ/Hydroxyglut_hydro"/>
</dbReference>
<dbReference type="CDD" id="cd07709">
    <property type="entry name" value="flavodiiron_proteins_MBL-fold"/>
    <property type="match status" value="1"/>
</dbReference>
<sequence length="390" mass="44139">MASEILKENIHWVGVKDPELRIFDIIMETKRGTTYNSYLIDDEKIAVVDTVKNGFYDEFKENLTGIIKDRKVDYVIVQHTELDHSGSLIKLLKDYPEATIVSSKAAMNYLKNILNKDFKWIEAKEDLLLGKTTLKFISAPNLHWPDTIFTHIEDLGIMFTCDFTGCHYCPDGNIMSVGGNDYLEEMKYYFDVIMGPFKRFVNQALDKIKDKNIEIMAPSHGPIHVGTSDKFLNLYREWAKLPVVEEKNVQIFYISAYGNTEEMAEFLKSQIEAKGIKACVHEITSMSLEKAVELVEGSSGFLIGSPTINQDAVKPSWDLLSLINPIVNRGKIAGAFGSFGWSGEGVPMLTERLKSLKLKVVDPGLKFAFVPSEEDFKNAEEFAQNFINML</sequence>
<dbReference type="Pfam" id="PF00258">
    <property type="entry name" value="Flavodoxin_1"/>
    <property type="match status" value="1"/>
</dbReference>
<dbReference type="STRING" id="1121302.SAMN02745163_00936"/>
<dbReference type="PIRSF" id="PIRSF005243">
    <property type="entry name" value="ROO"/>
    <property type="match status" value="1"/>
</dbReference>
<proteinExistence type="inferred from homology"/>
<reference evidence="3 4" key="1">
    <citation type="submission" date="2016-11" db="EMBL/GenBank/DDBJ databases">
        <authorList>
            <person name="Jaros S."/>
            <person name="Januszkiewicz K."/>
            <person name="Wedrychowicz H."/>
        </authorList>
    </citation>
    <scope>NUCLEOTIDE SEQUENCE [LARGE SCALE GENOMIC DNA]</scope>
    <source>
        <strain evidence="3 4">DSM 21758</strain>
    </source>
</reference>
<dbReference type="SMART" id="SM00849">
    <property type="entry name" value="Lactamase_B"/>
    <property type="match status" value="1"/>
</dbReference>
<dbReference type="Pfam" id="PF19583">
    <property type="entry name" value="ODP"/>
    <property type="match status" value="1"/>
</dbReference>
<dbReference type="SUPFAM" id="SSF56281">
    <property type="entry name" value="Metallo-hydrolase/oxidoreductase"/>
    <property type="match status" value="1"/>
</dbReference>
<dbReference type="AlphaFoldDB" id="A0A1M6EST1"/>
<dbReference type="GO" id="GO:0046872">
    <property type="term" value="F:metal ion binding"/>
    <property type="evidence" value="ECO:0007669"/>
    <property type="project" value="InterPro"/>
</dbReference>
<dbReference type="EMBL" id="FQZB01000005">
    <property type="protein sequence ID" value="SHI88574.1"/>
    <property type="molecule type" value="Genomic_DNA"/>
</dbReference>
<dbReference type="GO" id="GO:0010181">
    <property type="term" value="F:FMN binding"/>
    <property type="evidence" value="ECO:0007669"/>
    <property type="project" value="InterPro"/>
</dbReference>
<dbReference type="InterPro" id="IPR045761">
    <property type="entry name" value="ODP_dom"/>
</dbReference>
<dbReference type="PANTHER" id="PTHR43717">
    <property type="entry name" value="ANAEROBIC NITRIC OXIDE REDUCTASE FLAVORUBREDOXIN"/>
    <property type="match status" value="1"/>
</dbReference>
<dbReference type="PROSITE" id="PS50902">
    <property type="entry name" value="FLAVODOXIN_LIKE"/>
    <property type="match status" value="1"/>
</dbReference>
<organism evidence="3 4">
    <name type="scientific">Clostridium cavendishii DSM 21758</name>
    <dbReference type="NCBI Taxonomy" id="1121302"/>
    <lineage>
        <taxon>Bacteria</taxon>
        <taxon>Bacillati</taxon>
        <taxon>Bacillota</taxon>
        <taxon>Clostridia</taxon>
        <taxon>Eubacteriales</taxon>
        <taxon>Clostridiaceae</taxon>
        <taxon>Clostridium</taxon>
    </lineage>
</organism>
<dbReference type="Gene3D" id="3.60.15.10">
    <property type="entry name" value="Ribonuclease Z/Hydroxyacylglutathione hydrolase-like"/>
    <property type="match status" value="1"/>
</dbReference>
<gene>
    <name evidence="3" type="ORF">SAMN02745163_00936</name>
</gene>
<dbReference type="OrthoDB" id="9807946at2"/>
<dbReference type="Gene3D" id="3.40.50.360">
    <property type="match status" value="1"/>
</dbReference>
<keyword evidence="4" id="KW-1185">Reference proteome</keyword>
<feature type="domain" description="Flavodoxin-like" evidence="2">
    <location>
        <begin position="249"/>
        <end position="387"/>
    </location>
</feature>